<dbReference type="PANTHER" id="PTHR11264">
    <property type="entry name" value="URACIL-DNA GLYCOSYLASE"/>
    <property type="match status" value="1"/>
</dbReference>
<sequence>MQTLQDQLREYLAGWRNDMSPAWDEFFAGIEPDLEAVDSTLLGPSELPVIPGRRGKPLAGAPEGAHVFRAFDDIVPARVRVVVIGQDPYPRVTRATGRAFEDGALIDWSGEVAVSLQRVVQSALAYRYRRLDFATGPGGWAQIQSMLVTGALALEPQRDFFDRLQRQGVLFVNASWTLTRFMPGGAPEQVAQVAMWRPMVRHLIQGLIERRQGVVFLLLGAFAQGVFAQSGGGGVEQDGAPLAGFAAVRHPHPNAKGACGYFSKRNPLAQVNARLTQMSQPSIEW</sequence>
<evidence type="ECO:0000259" key="10">
    <source>
        <dbReference type="Pfam" id="PF03167"/>
    </source>
</evidence>
<comment type="similarity">
    <text evidence="3">Belongs to the uracil-DNA glycosylase (UDG) superfamily. UNG family.</text>
</comment>
<dbReference type="PROSITE" id="PS00130">
    <property type="entry name" value="U_DNA_GLYCOSYLASE"/>
    <property type="match status" value="1"/>
</dbReference>
<dbReference type="InterPro" id="IPR002043">
    <property type="entry name" value="UDG_fam1"/>
</dbReference>
<evidence type="ECO:0000256" key="5">
    <source>
        <dbReference type="ARBA" id="ARBA00018429"/>
    </source>
</evidence>
<gene>
    <name evidence="11" type="ORF">CR103_13930</name>
</gene>
<dbReference type="AlphaFoldDB" id="A0A2G8SZI8"/>
<feature type="active site" description="Proton acceptor" evidence="9">
    <location>
        <position position="87"/>
    </location>
</feature>
<evidence type="ECO:0000256" key="1">
    <source>
        <dbReference type="ARBA" id="ARBA00001400"/>
    </source>
</evidence>
<keyword evidence="7" id="KW-0378">Hydrolase</keyword>
<dbReference type="Pfam" id="PF03167">
    <property type="entry name" value="UDG"/>
    <property type="match status" value="1"/>
</dbReference>
<comment type="catalytic activity">
    <reaction evidence="1">
        <text>Hydrolyzes single-stranded DNA or mismatched double-stranded DNA and polynucleotides, releasing free uracil.</text>
        <dbReference type="EC" id="3.2.2.27"/>
    </reaction>
</comment>
<dbReference type="EMBL" id="PDOB01000022">
    <property type="protein sequence ID" value="PIL39184.1"/>
    <property type="molecule type" value="Genomic_DNA"/>
</dbReference>
<dbReference type="GO" id="GO:0004844">
    <property type="term" value="F:uracil DNA N-glycosylase activity"/>
    <property type="evidence" value="ECO:0007669"/>
    <property type="project" value="UniProtKB-EC"/>
</dbReference>
<evidence type="ECO:0000313" key="11">
    <source>
        <dbReference type="EMBL" id="PIL39184.1"/>
    </source>
</evidence>
<keyword evidence="8" id="KW-0234">DNA repair</keyword>
<evidence type="ECO:0000313" key="12">
    <source>
        <dbReference type="Proteomes" id="UP000228593"/>
    </source>
</evidence>
<reference evidence="11 12" key="1">
    <citation type="submission" date="2017-10" db="EMBL/GenBank/DDBJ databases">
        <title>Massilia psychrophilum sp. nov., a novel purple-pigmented bacterium isolated from Tianshan glacier, Xinjiang Municipality, China.</title>
        <authorList>
            <person name="Wang H."/>
        </authorList>
    </citation>
    <scope>NUCLEOTIDE SEQUENCE [LARGE SCALE GENOMIC DNA]</scope>
    <source>
        <strain evidence="11 12">JCM 30813</strain>
    </source>
</reference>
<feature type="domain" description="Uracil-DNA glycosylase-like" evidence="10">
    <location>
        <begin position="75"/>
        <end position="253"/>
    </location>
</feature>
<comment type="function">
    <text evidence="2">Excises uracil residues from the DNA which can arise as a result of misincorporation of dUMP residues by DNA polymerase or due to deamination of cytosine.</text>
</comment>
<dbReference type="GO" id="GO:0097510">
    <property type="term" value="P:base-excision repair, AP site formation via deaminated base removal"/>
    <property type="evidence" value="ECO:0007669"/>
    <property type="project" value="TreeGrafter"/>
</dbReference>
<dbReference type="EC" id="3.2.2.27" evidence="4"/>
<dbReference type="SUPFAM" id="SSF52141">
    <property type="entry name" value="Uracil-DNA glycosylase-like"/>
    <property type="match status" value="1"/>
</dbReference>
<keyword evidence="12" id="KW-1185">Reference proteome</keyword>
<protein>
    <recommendedName>
        <fullName evidence="5">Uracil-DNA glycosylase</fullName>
        <ecNumber evidence="4">3.2.2.27</ecNumber>
    </recommendedName>
</protein>
<dbReference type="InterPro" id="IPR005122">
    <property type="entry name" value="Uracil-DNA_glycosylase-like"/>
</dbReference>
<evidence type="ECO:0000256" key="3">
    <source>
        <dbReference type="ARBA" id="ARBA00008184"/>
    </source>
</evidence>
<name>A0A2G8SZI8_9BURK</name>
<dbReference type="InterPro" id="IPR018085">
    <property type="entry name" value="Ura-DNA_Glyclase_AS"/>
</dbReference>
<evidence type="ECO:0000256" key="9">
    <source>
        <dbReference type="PROSITE-ProRule" id="PRU10072"/>
    </source>
</evidence>
<evidence type="ECO:0000256" key="4">
    <source>
        <dbReference type="ARBA" id="ARBA00012030"/>
    </source>
</evidence>
<evidence type="ECO:0000256" key="6">
    <source>
        <dbReference type="ARBA" id="ARBA00022763"/>
    </source>
</evidence>
<proteinExistence type="inferred from homology"/>
<evidence type="ECO:0000256" key="8">
    <source>
        <dbReference type="ARBA" id="ARBA00023204"/>
    </source>
</evidence>
<dbReference type="OrthoDB" id="9804372at2"/>
<accession>A0A2G8SZI8</accession>
<dbReference type="InterPro" id="IPR036895">
    <property type="entry name" value="Uracil-DNA_glycosylase-like_sf"/>
</dbReference>
<dbReference type="PANTHER" id="PTHR11264:SF8">
    <property type="entry name" value="URACIL-DNA GLYCOSYLASE-LIKE DOMAIN-CONTAINING PROTEIN"/>
    <property type="match status" value="1"/>
</dbReference>
<comment type="caution">
    <text evidence="11">The sequence shown here is derived from an EMBL/GenBank/DDBJ whole genome shotgun (WGS) entry which is preliminary data.</text>
</comment>
<organism evidence="11 12">
    <name type="scientific">Massilia psychrophila</name>
    <dbReference type="NCBI Taxonomy" id="1603353"/>
    <lineage>
        <taxon>Bacteria</taxon>
        <taxon>Pseudomonadati</taxon>
        <taxon>Pseudomonadota</taxon>
        <taxon>Betaproteobacteria</taxon>
        <taxon>Burkholderiales</taxon>
        <taxon>Oxalobacteraceae</taxon>
        <taxon>Telluria group</taxon>
        <taxon>Massilia</taxon>
    </lineage>
</organism>
<dbReference type="Gene3D" id="3.40.470.10">
    <property type="entry name" value="Uracil-DNA glycosylase-like domain"/>
    <property type="match status" value="1"/>
</dbReference>
<keyword evidence="6" id="KW-0227">DNA damage</keyword>
<evidence type="ECO:0000256" key="2">
    <source>
        <dbReference type="ARBA" id="ARBA00002631"/>
    </source>
</evidence>
<dbReference type="RefSeq" id="WP_099916591.1">
    <property type="nucleotide sequence ID" value="NZ_BMHS01000018.1"/>
</dbReference>
<dbReference type="Proteomes" id="UP000228593">
    <property type="component" value="Unassembled WGS sequence"/>
</dbReference>
<evidence type="ECO:0000256" key="7">
    <source>
        <dbReference type="ARBA" id="ARBA00022801"/>
    </source>
</evidence>